<dbReference type="GO" id="GO:0016020">
    <property type="term" value="C:membrane"/>
    <property type="evidence" value="ECO:0007669"/>
    <property type="project" value="UniProtKB-SubCell"/>
</dbReference>
<evidence type="ECO:0000256" key="4">
    <source>
        <dbReference type="ARBA" id="ARBA00022989"/>
    </source>
</evidence>
<feature type="transmembrane region" description="Helical" evidence="6">
    <location>
        <begin position="261"/>
        <end position="278"/>
    </location>
</feature>
<evidence type="ECO:0000256" key="5">
    <source>
        <dbReference type="ARBA" id="ARBA00023136"/>
    </source>
</evidence>
<feature type="transmembrane region" description="Helical" evidence="6">
    <location>
        <begin position="316"/>
        <end position="335"/>
    </location>
</feature>
<dbReference type="OMA" id="LARCCGW"/>
<accession>A0A200QJ15</accession>
<dbReference type="AlphaFoldDB" id="A0A200QJ15"/>
<feature type="transmembrane region" description="Helical" evidence="6">
    <location>
        <begin position="21"/>
        <end position="41"/>
    </location>
</feature>
<name>A0A200QJ15_MACCD</name>
<proteinExistence type="inferred from homology"/>
<dbReference type="GO" id="GO:0022857">
    <property type="term" value="F:transmembrane transporter activity"/>
    <property type="evidence" value="ECO:0007669"/>
    <property type="project" value="InterPro"/>
</dbReference>
<feature type="transmembrane region" description="Helical" evidence="6">
    <location>
        <begin position="144"/>
        <end position="164"/>
    </location>
</feature>
<comment type="subcellular location">
    <subcellularLocation>
        <location evidence="1 6">Membrane</location>
        <topology evidence="1 6">Multi-pass membrane protein</topology>
    </subcellularLocation>
</comment>
<feature type="transmembrane region" description="Helical" evidence="6">
    <location>
        <begin position="193"/>
        <end position="213"/>
    </location>
</feature>
<keyword evidence="3 6" id="KW-0812">Transmembrane</keyword>
<feature type="transmembrane region" description="Helical" evidence="6">
    <location>
        <begin position="290"/>
        <end position="310"/>
    </location>
</feature>
<evidence type="ECO:0000256" key="3">
    <source>
        <dbReference type="ARBA" id="ARBA00022692"/>
    </source>
</evidence>
<dbReference type="STRING" id="56857.A0A200QJ15"/>
<keyword evidence="5 6" id="KW-0472">Membrane</keyword>
<reference evidence="8 9" key="1">
    <citation type="journal article" date="2017" name="Mol. Plant">
        <title>The Genome of Medicinal Plant Macleaya cordata Provides New Insights into Benzylisoquinoline Alkaloids Metabolism.</title>
        <authorList>
            <person name="Liu X."/>
            <person name="Liu Y."/>
            <person name="Huang P."/>
            <person name="Ma Y."/>
            <person name="Qing Z."/>
            <person name="Tang Q."/>
            <person name="Cao H."/>
            <person name="Cheng P."/>
            <person name="Zheng Y."/>
            <person name="Yuan Z."/>
            <person name="Zhou Y."/>
            <person name="Liu J."/>
            <person name="Tang Z."/>
            <person name="Zhuo Y."/>
            <person name="Zhang Y."/>
            <person name="Yu L."/>
            <person name="Huang J."/>
            <person name="Yang P."/>
            <person name="Peng Q."/>
            <person name="Zhang J."/>
            <person name="Jiang W."/>
            <person name="Zhang Z."/>
            <person name="Lin K."/>
            <person name="Ro D.K."/>
            <person name="Chen X."/>
            <person name="Xiong X."/>
            <person name="Shang Y."/>
            <person name="Huang S."/>
            <person name="Zeng J."/>
        </authorList>
    </citation>
    <scope>NUCLEOTIDE SEQUENCE [LARGE SCALE GENOMIC DNA]</scope>
    <source>
        <strain evidence="9">cv. BLH2017</strain>
        <tissue evidence="8">Root</tissue>
    </source>
</reference>
<feature type="transmembrane region" description="Helical" evidence="6">
    <location>
        <begin position="83"/>
        <end position="105"/>
    </location>
</feature>
<dbReference type="InterPro" id="IPR030184">
    <property type="entry name" value="WAT1-related"/>
</dbReference>
<evidence type="ECO:0000313" key="8">
    <source>
        <dbReference type="EMBL" id="OVA10422.1"/>
    </source>
</evidence>
<sequence>MGDQKTSRVELLFVTFNKIKPYLAMVSLQFGYAGMYIVTMLCLKRGMSHYVLVVYRHAAATIAVAPFALYFERKIRPKMTISTFLKILVLAFLEPVFDQNLYYVGLKYTSATFASAIVNILPAITFIMAVLFRLEKVKIKNIRCIAKIIGTVITLGGAMLMTLYKGPVMNLFGSRAGQGHHETSSAGETNKNWVVGTLMVIASCVGWSGFFILQSFTLKAYPAELSLTSLICLMGMIEGAAVALVMERHPAAWALGWDSRILAPVYSGLICSAIAYYLQGVVIKERGPVFVTAFNPLCMIIVAVLAFLILAEQIHLGSIIGAIIIVIGLYSVIWGKSKDYKASSSTLTREKGEDLELPISTTNGNKITTTATVIDDIDPLGGMSKSEIPMKVPTSHK</sequence>
<comment type="similarity">
    <text evidence="2 6">Belongs to the drug/metabolite transporter (DMT) superfamily. Plant drug/metabolite exporter (P-DME) (TC 2.A.7.4) family.</text>
</comment>
<dbReference type="InterPro" id="IPR037185">
    <property type="entry name" value="EmrE-like"/>
</dbReference>
<keyword evidence="4 6" id="KW-1133">Transmembrane helix</keyword>
<protein>
    <recommendedName>
        <fullName evidence="6">WAT1-related protein</fullName>
    </recommendedName>
</protein>
<dbReference type="SUPFAM" id="SSF103481">
    <property type="entry name" value="Multidrug resistance efflux transporter EmrE"/>
    <property type="match status" value="2"/>
</dbReference>
<feature type="domain" description="EamA" evidence="7">
    <location>
        <begin position="22"/>
        <end position="162"/>
    </location>
</feature>
<gene>
    <name evidence="8" type="ORF">BVC80_917g35</name>
</gene>
<feature type="transmembrane region" description="Helical" evidence="6">
    <location>
        <begin position="53"/>
        <end position="71"/>
    </location>
</feature>
<evidence type="ECO:0000256" key="2">
    <source>
        <dbReference type="ARBA" id="ARBA00007635"/>
    </source>
</evidence>
<evidence type="ECO:0000256" key="1">
    <source>
        <dbReference type="ARBA" id="ARBA00004141"/>
    </source>
</evidence>
<dbReference type="EMBL" id="MVGT01001922">
    <property type="protein sequence ID" value="OVA10422.1"/>
    <property type="molecule type" value="Genomic_DNA"/>
</dbReference>
<keyword evidence="9" id="KW-1185">Reference proteome</keyword>
<dbReference type="InParanoid" id="A0A200QJ15"/>
<evidence type="ECO:0000313" key="9">
    <source>
        <dbReference type="Proteomes" id="UP000195402"/>
    </source>
</evidence>
<feature type="transmembrane region" description="Helical" evidence="6">
    <location>
        <begin position="225"/>
        <end position="246"/>
    </location>
</feature>
<dbReference type="PANTHER" id="PTHR31218">
    <property type="entry name" value="WAT1-RELATED PROTEIN"/>
    <property type="match status" value="1"/>
</dbReference>
<dbReference type="OrthoDB" id="1728340at2759"/>
<dbReference type="InterPro" id="IPR000620">
    <property type="entry name" value="EamA_dom"/>
</dbReference>
<comment type="caution">
    <text evidence="8">The sequence shown here is derived from an EMBL/GenBank/DDBJ whole genome shotgun (WGS) entry which is preliminary data.</text>
</comment>
<evidence type="ECO:0000256" key="6">
    <source>
        <dbReference type="RuleBase" id="RU363077"/>
    </source>
</evidence>
<dbReference type="Proteomes" id="UP000195402">
    <property type="component" value="Unassembled WGS sequence"/>
</dbReference>
<evidence type="ECO:0000259" key="7">
    <source>
        <dbReference type="Pfam" id="PF00892"/>
    </source>
</evidence>
<feature type="transmembrane region" description="Helical" evidence="6">
    <location>
        <begin position="111"/>
        <end position="132"/>
    </location>
</feature>
<feature type="domain" description="EamA" evidence="7">
    <location>
        <begin position="196"/>
        <end position="333"/>
    </location>
</feature>
<dbReference type="Pfam" id="PF00892">
    <property type="entry name" value="EamA"/>
    <property type="match status" value="2"/>
</dbReference>
<organism evidence="8 9">
    <name type="scientific">Macleaya cordata</name>
    <name type="common">Five-seeded plume-poppy</name>
    <name type="synonym">Bocconia cordata</name>
    <dbReference type="NCBI Taxonomy" id="56857"/>
    <lineage>
        <taxon>Eukaryota</taxon>
        <taxon>Viridiplantae</taxon>
        <taxon>Streptophyta</taxon>
        <taxon>Embryophyta</taxon>
        <taxon>Tracheophyta</taxon>
        <taxon>Spermatophyta</taxon>
        <taxon>Magnoliopsida</taxon>
        <taxon>Ranunculales</taxon>
        <taxon>Papaveraceae</taxon>
        <taxon>Papaveroideae</taxon>
        <taxon>Macleaya</taxon>
    </lineage>
</organism>